<comment type="caution">
    <text evidence="2">The sequence shown here is derived from an EMBL/GenBank/DDBJ whole genome shotgun (WGS) entry which is preliminary data.</text>
</comment>
<organism evidence="2 3">
    <name type="scientific">Morganella psychrotolerans</name>
    <dbReference type="NCBI Taxonomy" id="368603"/>
    <lineage>
        <taxon>Bacteria</taxon>
        <taxon>Pseudomonadati</taxon>
        <taxon>Pseudomonadota</taxon>
        <taxon>Gammaproteobacteria</taxon>
        <taxon>Enterobacterales</taxon>
        <taxon>Morganellaceae</taxon>
        <taxon>Morganella</taxon>
    </lineage>
</organism>
<gene>
    <name evidence="2" type="ORF">AYY18_00660</name>
</gene>
<feature type="compositionally biased region" description="Polar residues" evidence="1">
    <location>
        <begin position="1"/>
        <end position="10"/>
    </location>
</feature>
<feature type="region of interest" description="Disordered" evidence="1">
    <location>
        <begin position="1"/>
        <end position="24"/>
    </location>
</feature>
<proteinExistence type="predicted"/>
<evidence type="ECO:0000313" key="3">
    <source>
        <dbReference type="Proteomes" id="UP000092377"/>
    </source>
</evidence>
<reference evidence="3" key="1">
    <citation type="submission" date="2016-06" db="EMBL/GenBank/DDBJ databases">
        <authorList>
            <person name="Butler K."/>
        </authorList>
    </citation>
    <scope>NUCLEOTIDE SEQUENCE [LARGE SCALE GENOMIC DNA]</scope>
    <source>
        <strain evidence="3">GCSL-Mp20</strain>
    </source>
</reference>
<dbReference type="EMBL" id="LZEY01000001">
    <property type="protein sequence ID" value="OBU13293.1"/>
    <property type="molecule type" value="Genomic_DNA"/>
</dbReference>
<evidence type="ECO:0000313" key="2">
    <source>
        <dbReference type="EMBL" id="OBU13293.1"/>
    </source>
</evidence>
<protein>
    <submittedName>
        <fullName evidence="2">Uncharacterized protein</fullName>
    </submittedName>
</protein>
<evidence type="ECO:0000256" key="1">
    <source>
        <dbReference type="SAM" id="MobiDB-lite"/>
    </source>
</evidence>
<accession>A0A1B8HTT5</accession>
<dbReference type="Proteomes" id="UP000092377">
    <property type="component" value="Unassembled WGS sequence"/>
</dbReference>
<sequence>MIMTESNSDVSDVKDLSVTGHTHPAPQKNRIAVISSQVLLGPQKRIIIQHQNKYKLNIPL</sequence>
<name>A0A1B8HTT5_9GAMM</name>
<dbReference type="AlphaFoldDB" id="A0A1B8HTT5"/>
<keyword evidence="3" id="KW-1185">Reference proteome</keyword>